<dbReference type="EMBL" id="FORX01000004">
    <property type="protein sequence ID" value="SFJ57177.1"/>
    <property type="molecule type" value="Genomic_DNA"/>
</dbReference>
<dbReference type="CDD" id="cd00198">
    <property type="entry name" value="vWFA"/>
    <property type="match status" value="1"/>
</dbReference>
<feature type="signal peptide" evidence="1">
    <location>
        <begin position="1"/>
        <end position="24"/>
    </location>
</feature>
<protein>
    <submittedName>
        <fullName evidence="3">von Willebrand factor type A domain-containing protein</fullName>
    </submittedName>
</protein>
<evidence type="ECO:0000256" key="1">
    <source>
        <dbReference type="SAM" id="SignalP"/>
    </source>
</evidence>
<dbReference type="PROSITE" id="PS50234">
    <property type="entry name" value="VWFA"/>
    <property type="match status" value="1"/>
</dbReference>
<evidence type="ECO:0000313" key="3">
    <source>
        <dbReference type="EMBL" id="SFJ57177.1"/>
    </source>
</evidence>
<dbReference type="Pfam" id="PF00092">
    <property type="entry name" value="VWA"/>
    <property type="match status" value="1"/>
</dbReference>
<organism evidence="3 4">
    <name type="scientific">Desulfomicrobium apsheronum</name>
    <dbReference type="NCBI Taxonomy" id="52560"/>
    <lineage>
        <taxon>Bacteria</taxon>
        <taxon>Pseudomonadati</taxon>
        <taxon>Thermodesulfobacteriota</taxon>
        <taxon>Desulfovibrionia</taxon>
        <taxon>Desulfovibrionales</taxon>
        <taxon>Desulfomicrobiaceae</taxon>
        <taxon>Desulfomicrobium</taxon>
    </lineage>
</organism>
<name>A0A1I3SI60_9BACT</name>
<sequence length="708" mass="77539">MSRYLASARRILSLGTVMCLTAFAGTGLAALADLEGTQGHAPADGLAALEGDVGHVGATPPDDGIVCQPGSPCLEAATQLPLRILPRPFSAMYRDAAASEDGIVLANVPAFRPLYVFDRQNLDLSQASDPRGWYQVGRSKTEPEGWMQARDVLEWRQALLVSYTHPGNPLEGRRPVLMFNDRAALEAVVDDMDMAGKAKGIYDAIDAKNIPDSVVSMEPQRFVDITRQFYVLPILQWSQTRIDGDDARLLQLAAAVPNSRGADTLKSPDYLEQAQVGRSAGGATMRDVKTDVVFVIDTSRSMQPFIDMTREAVAGMTRKFSAETADRFRFGLVVFRDSLAAAPQLEYVTRNLTPELVPGEQLVELLEKDGGATAVGSVDYAEEAFAGVDVALHSKWREGALRFVIFVGDASSHPKGHPQNTTGKDETDLRREYDDAQVHLFAIHLQDPRAAEDHPRALAQFSHLARVRGNPESSAIREVNAFEEQQYRDLAEHLTSRINAKLNETMGGSAGADTAGAADAVGAAPLEEFDKLWEAALIEYVGKEATPPKDIVAWTLDRDLINPADRALDVRVLVTREQLSSLAQSLDQVVQALMRAQVTQGQFFEALQSVSGQTMKRPDDIGGAATLAESGLLPAFIQSLPYKSDILSLTDDMFASMTAEQRSQLEWSVLAKLDQYRTINEQVDAWFRLNDTDPDQDLVYPLHLDYLP</sequence>
<dbReference type="STRING" id="52560.SAMN04488082_104136"/>
<proteinExistence type="predicted"/>
<reference evidence="4" key="1">
    <citation type="submission" date="2016-10" db="EMBL/GenBank/DDBJ databases">
        <authorList>
            <person name="Varghese N."/>
            <person name="Submissions S."/>
        </authorList>
    </citation>
    <scope>NUCLEOTIDE SEQUENCE [LARGE SCALE GENOMIC DNA]</scope>
    <source>
        <strain evidence="4">DSM 5918</strain>
    </source>
</reference>
<gene>
    <name evidence="3" type="ORF">SAMN04488082_104136</name>
</gene>
<dbReference type="SUPFAM" id="SSF53300">
    <property type="entry name" value="vWA-like"/>
    <property type="match status" value="1"/>
</dbReference>
<evidence type="ECO:0000313" key="4">
    <source>
        <dbReference type="Proteomes" id="UP000198635"/>
    </source>
</evidence>
<feature type="domain" description="VWFA" evidence="2">
    <location>
        <begin position="291"/>
        <end position="498"/>
    </location>
</feature>
<keyword evidence="1" id="KW-0732">Signal</keyword>
<dbReference type="AlphaFoldDB" id="A0A1I3SI60"/>
<accession>A0A1I3SI60</accession>
<feature type="chain" id="PRO_5011515613" evidence="1">
    <location>
        <begin position="25"/>
        <end position="708"/>
    </location>
</feature>
<evidence type="ECO:0000259" key="2">
    <source>
        <dbReference type="PROSITE" id="PS50234"/>
    </source>
</evidence>
<dbReference type="RefSeq" id="WP_218143741.1">
    <property type="nucleotide sequence ID" value="NZ_FORX01000004.1"/>
</dbReference>
<dbReference type="InterPro" id="IPR036465">
    <property type="entry name" value="vWFA_dom_sf"/>
</dbReference>
<dbReference type="InterPro" id="IPR002035">
    <property type="entry name" value="VWF_A"/>
</dbReference>
<dbReference type="Gene3D" id="3.40.50.410">
    <property type="entry name" value="von Willebrand factor, type A domain"/>
    <property type="match status" value="1"/>
</dbReference>
<keyword evidence="4" id="KW-1185">Reference proteome</keyword>
<dbReference type="Proteomes" id="UP000198635">
    <property type="component" value="Unassembled WGS sequence"/>
</dbReference>